<keyword evidence="3" id="KW-1185">Reference proteome</keyword>
<protein>
    <recommendedName>
        <fullName evidence="4">Carbohydrate-binding module family 19 domain-containing protein</fullName>
    </recommendedName>
</protein>
<comment type="caution">
    <text evidence="2">The sequence shown here is derived from an EMBL/GenBank/DDBJ whole genome shotgun (WGS) entry which is preliminary data.</text>
</comment>
<proteinExistence type="predicted"/>
<dbReference type="OrthoDB" id="76388at2759"/>
<dbReference type="Proteomes" id="UP000245609">
    <property type="component" value="Unassembled WGS sequence"/>
</dbReference>
<organism evidence="2 3">
    <name type="scientific">Smittium megazygosporum</name>
    <dbReference type="NCBI Taxonomy" id="133381"/>
    <lineage>
        <taxon>Eukaryota</taxon>
        <taxon>Fungi</taxon>
        <taxon>Fungi incertae sedis</taxon>
        <taxon>Zoopagomycota</taxon>
        <taxon>Kickxellomycotina</taxon>
        <taxon>Harpellomycetes</taxon>
        <taxon>Harpellales</taxon>
        <taxon>Legeriomycetaceae</taxon>
        <taxon>Smittium</taxon>
    </lineage>
</organism>
<gene>
    <name evidence="2" type="ORF">BB560_001111</name>
</gene>
<keyword evidence="1" id="KW-0732">Signal</keyword>
<dbReference type="AlphaFoldDB" id="A0A2T9ZIG5"/>
<evidence type="ECO:0008006" key="4">
    <source>
        <dbReference type="Google" id="ProtNLM"/>
    </source>
</evidence>
<evidence type="ECO:0000313" key="3">
    <source>
        <dbReference type="Proteomes" id="UP000245609"/>
    </source>
</evidence>
<feature type="signal peptide" evidence="1">
    <location>
        <begin position="1"/>
        <end position="16"/>
    </location>
</feature>
<evidence type="ECO:0000256" key="1">
    <source>
        <dbReference type="SAM" id="SignalP"/>
    </source>
</evidence>
<sequence>MKTLFAILALTASAFGQSCETLGNYRCLDNGKSPEFVVCGIGNIEVPMVCGVGTVCRQLGIGVYCDYPGDRVPFPPAESSEVSGSAGASAEVSAISPTDVADAGVVRQFNDCPVADEGKYSCPSGEQESTSILWCNGGRLIPIECAIGQTCKLDANNSAFCGAVERVTVSSTVAVTTTNLVTSTVLTTSIAPPAK</sequence>
<accession>A0A2T9ZIG5</accession>
<dbReference type="STRING" id="133381.A0A2T9ZIG5"/>
<evidence type="ECO:0000313" key="2">
    <source>
        <dbReference type="EMBL" id="PVV04385.1"/>
    </source>
</evidence>
<name>A0A2T9ZIG5_9FUNG</name>
<dbReference type="EMBL" id="MBFS01000130">
    <property type="protein sequence ID" value="PVV04385.1"/>
    <property type="molecule type" value="Genomic_DNA"/>
</dbReference>
<reference evidence="2 3" key="1">
    <citation type="journal article" date="2018" name="MBio">
        <title>Comparative Genomics Reveals the Core Gene Toolbox for the Fungus-Insect Symbiosis.</title>
        <authorList>
            <person name="Wang Y."/>
            <person name="Stata M."/>
            <person name="Wang W."/>
            <person name="Stajich J.E."/>
            <person name="White M.M."/>
            <person name="Moncalvo J.M."/>
        </authorList>
    </citation>
    <scope>NUCLEOTIDE SEQUENCE [LARGE SCALE GENOMIC DNA]</scope>
    <source>
        <strain evidence="2 3">SC-DP-2</strain>
    </source>
</reference>
<feature type="chain" id="PRO_5015414678" description="Carbohydrate-binding module family 19 domain-containing protein" evidence="1">
    <location>
        <begin position="17"/>
        <end position="195"/>
    </location>
</feature>
<dbReference type="PROSITE" id="PS51257">
    <property type="entry name" value="PROKAR_LIPOPROTEIN"/>
    <property type="match status" value="1"/>
</dbReference>